<feature type="non-terminal residue" evidence="11">
    <location>
        <position position="767"/>
    </location>
</feature>
<gene>
    <name evidence="11" type="ORF">AV274_3770</name>
</gene>
<evidence type="ECO:0000313" key="12">
    <source>
        <dbReference type="Proteomes" id="UP000078348"/>
    </source>
</evidence>
<dbReference type="AlphaFoldDB" id="A0A196SEA2"/>
<dbReference type="SUPFAM" id="SSF52058">
    <property type="entry name" value="L domain-like"/>
    <property type="match status" value="1"/>
</dbReference>
<keyword evidence="3" id="KW-0808">Transferase</keyword>
<accession>A0A196SEA2</accession>
<comment type="catalytic activity">
    <reaction evidence="7">
        <text>L-threonyl-[protein] + ATP = O-phospho-L-threonyl-[protein] + ADP + H(+)</text>
        <dbReference type="Rhea" id="RHEA:46608"/>
        <dbReference type="Rhea" id="RHEA-COMP:11060"/>
        <dbReference type="Rhea" id="RHEA-COMP:11605"/>
        <dbReference type="ChEBI" id="CHEBI:15378"/>
        <dbReference type="ChEBI" id="CHEBI:30013"/>
        <dbReference type="ChEBI" id="CHEBI:30616"/>
        <dbReference type="ChEBI" id="CHEBI:61977"/>
        <dbReference type="ChEBI" id="CHEBI:456216"/>
        <dbReference type="EC" id="2.7.11.1"/>
    </reaction>
</comment>
<dbReference type="STRING" id="478820.A0A196SEA2"/>
<keyword evidence="6" id="KW-0067">ATP-binding</keyword>
<organism evidence="11 12">
    <name type="scientific">Blastocystis sp. subtype 1 (strain ATCC 50177 / NandII)</name>
    <dbReference type="NCBI Taxonomy" id="478820"/>
    <lineage>
        <taxon>Eukaryota</taxon>
        <taxon>Sar</taxon>
        <taxon>Stramenopiles</taxon>
        <taxon>Bigyra</taxon>
        <taxon>Opalozoa</taxon>
        <taxon>Opalinata</taxon>
        <taxon>Blastocystidae</taxon>
        <taxon>Blastocystis</taxon>
    </lineage>
</organism>
<evidence type="ECO:0000256" key="8">
    <source>
        <dbReference type="ARBA" id="ARBA00048679"/>
    </source>
</evidence>
<dbReference type="Gene3D" id="3.80.10.10">
    <property type="entry name" value="Ribonuclease Inhibitor"/>
    <property type="match status" value="1"/>
</dbReference>
<evidence type="ECO:0000256" key="6">
    <source>
        <dbReference type="ARBA" id="ARBA00022840"/>
    </source>
</evidence>
<dbReference type="SUPFAM" id="SSF56112">
    <property type="entry name" value="Protein kinase-like (PK-like)"/>
    <property type="match status" value="1"/>
</dbReference>
<evidence type="ECO:0000259" key="10">
    <source>
        <dbReference type="PROSITE" id="PS50011"/>
    </source>
</evidence>
<evidence type="ECO:0000256" key="7">
    <source>
        <dbReference type="ARBA" id="ARBA00047899"/>
    </source>
</evidence>
<dbReference type="Gene3D" id="1.10.510.10">
    <property type="entry name" value="Transferase(Phosphotransferase) domain 1"/>
    <property type="match status" value="1"/>
</dbReference>
<dbReference type="Proteomes" id="UP000078348">
    <property type="component" value="Unassembled WGS sequence"/>
</dbReference>
<evidence type="ECO:0000256" key="2">
    <source>
        <dbReference type="ARBA" id="ARBA00022527"/>
    </source>
</evidence>
<keyword evidence="5 11" id="KW-0418">Kinase</keyword>
<evidence type="ECO:0000256" key="5">
    <source>
        <dbReference type="ARBA" id="ARBA00022777"/>
    </source>
</evidence>
<reference evidence="11 12" key="1">
    <citation type="submission" date="2016-05" db="EMBL/GenBank/DDBJ databases">
        <title>Nuclear genome of Blastocystis sp. subtype 1 NandII.</title>
        <authorList>
            <person name="Gentekaki E."/>
            <person name="Curtis B."/>
            <person name="Stairs C."/>
            <person name="Eme L."/>
            <person name="Herman E."/>
            <person name="Klimes V."/>
            <person name="Arias M.C."/>
            <person name="Elias M."/>
            <person name="Hilliou F."/>
            <person name="Klute M."/>
            <person name="Malik S.-B."/>
            <person name="Pightling A."/>
            <person name="Rachubinski R."/>
            <person name="Salas D."/>
            <person name="Schlacht A."/>
            <person name="Suga H."/>
            <person name="Archibald J."/>
            <person name="Ball S.G."/>
            <person name="Clark G."/>
            <person name="Dacks J."/>
            <person name="Van Der Giezen M."/>
            <person name="Tsaousis A."/>
            <person name="Roger A."/>
        </authorList>
    </citation>
    <scope>NUCLEOTIDE SEQUENCE [LARGE SCALE GENOMIC DNA]</scope>
    <source>
        <strain evidence="12">ATCC 50177 / NandII</strain>
    </source>
</reference>
<evidence type="ECO:0000256" key="9">
    <source>
        <dbReference type="SAM" id="MobiDB-lite"/>
    </source>
</evidence>
<dbReference type="InterPro" id="IPR050629">
    <property type="entry name" value="STE20/SPS1-PAK"/>
</dbReference>
<sequence length="767" mass="86464">MPRVTSKRNKSVAVEETLGASKRIFDPTLNDYVIVKTIPVTKDISPTDLNQRESLYVCTYYTITRKDTSLQIEMEFCHFGSLGDLLKNKPTFTEAVLQEIAAASLLGLEYLHNRKILHGNIKPNNLLVSERGIVKLGDYGLTEHVEHTSKRMKSADSLLYTAPEEFVGKGEMKSDVWSLGVTLAELAEGKNPLEGCSIAMLKRGSVPSLSPEKGSGRFRSFLSQCLVKDVKERASVSELMRLPFVKEAIERMELFNCSRVVEEWVEQNANMKAIEALLSKTYPRCCVLVDKVNGGLAIKGGLKRIDMHTLCEVNGKEDVCVDVQKKRVMKAGTTSLRGIKHNQILDLNLSVLEVLSLGYDSFRFAESKTTSLIIRNLPRLATVNTGNRGSWTFRYPRNVDVNNAPAINRKSFPNVFKYWNSRTCKDNSREKNDDTSTGTAIVHSLRDWHAMGKQITVLVVGSNACNDESFTRLDLSGYKQLKSVRIGSFCFNGVNVVKIVGLDLLEVLEVGTESFKRHDQGREGRAFMLKDCKALTRMIVGFRSFHDFSVCNMSNLPSLVLLTIGDPIKESHNFYYANLRLENLPKLTHVTIGALAFHDCSEVVFRKLSAVWVIHCGSSSFRECTRIVFEDLPVVRTIRCNGGSFTFHSGQNSELIMRHLPCLERLITNNRSNTFKYPQRMTLEDIPLVETNCFDGFATEKVIIHMGIVSDDIRRCLDKEYPDIYRKMTSDEEINELMQQQEGGKQTKDAKKALAKALKKKEKAEKK</sequence>
<proteinExistence type="inferred from homology"/>
<dbReference type="GO" id="GO:0004674">
    <property type="term" value="F:protein serine/threonine kinase activity"/>
    <property type="evidence" value="ECO:0007669"/>
    <property type="project" value="UniProtKB-KW"/>
</dbReference>
<dbReference type="GO" id="GO:0005737">
    <property type="term" value="C:cytoplasm"/>
    <property type="evidence" value="ECO:0007669"/>
    <property type="project" value="TreeGrafter"/>
</dbReference>
<evidence type="ECO:0000256" key="3">
    <source>
        <dbReference type="ARBA" id="ARBA00022679"/>
    </source>
</evidence>
<dbReference type="InterPro" id="IPR011009">
    <property type="entry name" value="Kinase-like_dom_sf"/>
</dbReference>
<dbReference type="InterPro" id="IPR032675">
    <property type="entry name" value="LRR_dom_sf"/>
</dbReference>
<dbReference type="PROSITE" id="PS50011">
    <property type="entry name" value="PROTEIN_KINASE_DOM"/>
    <property type="match status" value="1"/>
</dbReference>
<keyword evidence="12" id="KW-1185">Reference proteome</keyword>
<dbReference type="InterPro" id="IPR000719">
    <property type="entry name" value="Prot_kinase_dom"/>
</dbReference>
<comment type="catalytic activity">
    <reaction evidence="8">
        <text>L-seryl-[protein] + ATP = O-phospho-L-seryl-[protein] + ADP + H(+)</text>
        <dbReference type="Rhea" id="RHEA:17989"/>
        <dbReference type="Rhea" id="RHEA-COMP:9863"/>
        <dbReference type="Rhea" id="RHEA-COMP:11604"/>
        <dbReference type="ChEBI" id="CHEBI:15378"/>
        <dbReference type="ChEBI" id="CHEBI:29999"/>
        <dbReference type="ChEBI" id="CHEBI:30616"/>
        <dbReference type="ChEBI" id="CHEBI:83421"/>
        <dbReference type="ChEBI" id="CHEBI:456216"/>
        <dbReference type="EC" id="2.7.11.1"/>
    </reaction>
</comment>
<dbReference type="PANTHER" id="PTHR48012">
    <property type="entry name" value="STERILE20-LIKE KINASE, ISOFORM B-RELATED"/>
    <property type="match status" value="1"/>
</dbReference>
<keyword evidence="4" id="KW-0547">Nucleotide-binding</keyword>
<dbReference type="EMBL" id="LXWW01000238">
    <property type="protein sequence ID" value="OAO14467.1"/>
    <property type="molecule type" value="Genomic_DNA"/>
</dbReference>
<evidence type="ECO:0000256" key="1">
    <source>
        <dbReference type="ARBA" id="ARBA00008874"/>
    </source>
</evidence>
<comment type="caution">
    <text evidence="11">The sequence shown here is derived from an EMBL/GenBank/DDBJ whole genome shotgun (WGS) entry which is preliminary data.</text>
</comment>
<keyword evidence="2" id="KW-0723">Serine/threonine-protein kinase</keyword>
<comment type="similarity">
    <text evidence="1">Belongs to the protein kinase superfamily. STE Ser/Thr protein kinase family. STE20 subfamily.</text>
</comment>
<feature type="region of interest" description="Disordered" evidence="9">
    <location>
        <begin position="735"/>
        <end position="767"/>
    </location>
</feature>
<dbReference type="PANTHER" id="PTHR48012:SF10">
    <property type="entry name" value="FI20177P1"/>
    <property type="match status" value="1"/>
</dbReference>
<evidence type="ECO:0000256" key="4">
    <source>
        <dbReference type="ARBA" id="ARBA00022741"/>
    </source>
</evidence>
<protein>
    <submittedName>
        <fullName evidence="11">Protein kinase</fullName>
    </submittedName>
</protein>
<name>A0A196SEA2_BLAHN</name>
<dbReference type="GO" id="GO:0005524">
    <property type="term" value="F:ATP binding"/>
    <property type="evidence" value="ECO:0007669"/>
    <property type="project" value="UniProtKB-KW"/>
</dbReference>
<dbReference type="OrthoDB" id="10261027at2759"/>
<feature type="domain" description="Protein kinase" evidence="10">
    <location>
        <begin position="1"/>
        <end position="245"/>
    </location>
</feature>
<dbReference type="Pfam" id="PF00069">
    <property type="entry name" value="Pkinase"/>
    <property type="match status" value="1"/>
</dbReference>
<evidence type="ECO:0000313" key="11">
    <source>
        <dbReference type="EMBL" id="OAO14467.1"/>
    </source>
</evidence>